<comment type="caution">
    <text evidence="10">Lacks conserved residue(s) required for the propagation of feature annotation.</text>
</comment>
<evidence type="ECO:0000313" key="12">
    <source>
        <dbReference type="Proteomes" id="UP000440978"/>
    </source>
</evidence>
<evidence type="ECO:0000256" key="3">
    <source>
        <dbReference type="ARBA" id="ARBA00022723"/>
    </source>
</evidence>
<keyword evidence="5 10" id="KW-0443">Lipid metabolism</keyword>
<comment type="cofactor">
    <cofactor evidence="10">
        <name>Mg(2+)</name>
        <dbReference type="ChEBI" id="CHEBI:18420"/>
    </cofactor>
</comment>
<feature type="binding site" evidence="10">
    <location>
        <position position="40"/>
    </location>
    <ligand>
        <name>Mg(2+)</name>
        <dbReference type="ChEBI" id="CHEBI:18420"/>
    </ligand>
</feature>
<dbReference type="EC" id="2.5.1.n9" evidence="9 10"/>
<keyword evidence="2 10" id="KW-0808">Transferase</keyword>
<keyword evidence="6 10" id="KW-0594">Phospholipid biosynthesis</keyword>
<gene>
    <name evidence="10" type="primary">pcrB</name>
    <name evidence="11" type="ORF">GMB86_13530</name>
</gene>
<evidence type="ECO:0000256" key="4">
    <source>
        <dbReference type="ARBA" id="ARBA00022842"/>
    </source>
</evidence>
<evidence type="ECO:0000256" key="5">
    <source>
        <dbReference type="ARBA" id="ARBA00023098"/>
    </source>
</evidence>
<dbReference type="InterPro" id="IPR039074">
    <property type="entry name" value="GGGP/HepGP_synthase_I"/>
</dbReference>
<feature type="binding site" evidence="10">
    <location>
        <begin position="209"/>
        <end position="210"/>
    </location>
    <ligand>
        <name>sn-glycerol 1-phosphate</name>
        <dbReference type="ChEBI" id="CHEBI:57685"/>
    </ligand>
</feature>
<dbReference type="HAMAP" id="MF_00112">
    <property type="entry name" value="GGGP_HepGP_synthase"/>
    <property type="match status" value="1"/>
</dbReference>
<feature type="binding site" evidence="10">
    <location>
        <position position="189"/>
    </location>
    <ligand>
        <name>sn-glycerol 1-phosphate</name>
        <dbReference type="ChEBI" id="CHEBI:57685"/>
    </ligand>
</feature>
<evidence type="ECO:0000256" key="6">
    <source>
        <dbReference type="ARBA" id="ARBA00023209"/>
    </source>
</evidence>
<proteinExistence type="inferred from homology"/>
<keyword evidence="3 10" id="KW-0479">Metal-binding</keyword>
<dbReference type="GO" id="GO:0000287">
    <property type="term" value="F:magnesium ion binding"/>
    <property type="evidence" value="ECO:0007669"/>
    <property type="project" value="UniProtKB-UniRule"/>
</dbReference>
<sequence>MSTYQSWRHVFKLDPNKPIEDHVLEQLCESGTDAIIVGGTDGVTLDNTLYLLSRIRQFALDCALEVSTLEAITPGFDYYFIPSVLNAQDVTWLVGKQHEAMKEYGDIIDWDIVVAEGYCVLNPEAKVAKLTNAKTKLTTEDVAAYAQLADKFLRLPVFYVEYSGHFGDMDTLKQAKRKLNHAQLFYGGGITTAEQATQAANYADTIVVGNVIYEDVKQALETVTAVKKNQ</sequence>
<evidence type="ECO:0000256" key="9">
    <source>
        <dbReference type="ARBA" id="ARBA00066888"/>
    </source>
</evidence>
<feature type="binding site" evidence="10">
    <location>
        <begin position="159"/>
        <end position="164"/>
    </location>
    <ligand>
        <name>sn-glycerol 1-phosphate</name>
        <dbReference type="ChEBI" id="CHEBI:57685"/>
    </ligand>
</feature>
<dbReference type="Gene3D" id="3.20.20.390">
    <property type="entry name" value="FMN-linked oxidoreductases"/>
    <property type="match status" value="1"/>
</dbReference>
<reference evidence="11 12" key="1">
    <citation type="submission" date="2019-11" db="EMBL/GenBank/DDBJ databases">
        <title>Terrilactibacillus tamarindus sp. nov. BCM23-1 isolated from bark of Tamarindus indica.</title>
        <authorList>
            <person name="Kingkaew E."/>
            <person name="Tanasupawat S."/>
        </authorList>
    </citation>
    <scope>NUCLEOTIDE SEQUENCE [LARGE SCALE GENOMIC DNA]</scope>
    <source>
        <strain evidence="11 12">BCM23-1</strain>
    </source>
</reference>
<comment type="catalytic activity">
    <reaction evidence="8 10">
        <text>sn-glycerol 1-phosphate + all-trans-heptaprenyl diphosphate = 3-heptaprenyl-sn-glycero-1-phosphate + diphosphate</text>
        <dbReference type="Rhea" id="RHEA:33495"/>
        <dbReference type="ChEBI" id="CHEBI:33019"/>
        <dbReference type="ChEBI" id="CHEBI:57685"/>
        <dbReference type="ChEBI" id="CHEBI:58206"/>
        <dbReference type="ChEBI" id="CHEBI:64781"/>
        <dbReference type="EC" id="2.5.1.n9"/>
    </reaction>
</comment>
<dbReference type="NCBIfam" id="NF003197">
    <property type="entry name" value="PRK04169.1-1"/>
    <property type="match status" value="1"/>
</dbReference>
<comment type="similarity">
    <text evidence="10">Belongs to the GGGP/HepGP synthase family. Group I subfamily.</text>
</comment>
<protein>
    <recommendedName>
        <fullName evidence="9 10">Heptaprenylglyceryl phosphate synthase</fullName>
        <shortName evidence="10">HepGP synthase</shortName>
        <ecNumber evidence="9 10">2.5.1.n9</ecNumber>
    </recommendedName>
    <alternativeName>
        <fullName evidence="10">Glycerol-1-phosphate heptaprenyltransferase</fullName>
    </alternativeName>
</protein>
<accession>A0A6N8CS29</accession>
<dbReference type="PANTHER" id="PTHR40029">
    <property type="match status" value="1"/>
</dbReference>
<dbReference type="NCBIfam" id="TIGR01768">
    <property type="entry name" value="GGGP-family"/>
    <property type="match status" value="1"/>
</dbReference>
<organism evidence="11 12">
    <name type="scientific">Terrilactibacillus tamarindi</name>
    <dbReference type="NCBI Taxonomy" id="2599694"/>
    <lineage>
        <taxon>Bacteria</taxon>
        <taxon>Bacillati</taxon>
        <taxon>Bacillota</taxon>
        <taxon>Bacilli</taxon>
        <taxon>Bacillales</taxon>
        <taxon>Bacillaceae</taxon>
        <taxon>Terrilactibacillus</taxon>
    </lineage>
</organism>
<evidence type="ECO:0000313" key="11">
    <source>
        <dbReference type="EMBL" id="MTT33029.1"/>
    </source>
</evidence>
<keyword evidence="4 10" id="KW-0460">Magnesium</keyword>
<dbReference type="NCBIfam" id="NF003199">
    <property type="entry name" value="PRK04169.1-3"/>
    <property type="match status" value="1"/>
</dbReference>
<dbReference type="Pfam" id="PF01884">
    <property type="entry name" value="PcrB"/>
    <property type="match status" value="1"/>
</dbReference>
<dbReference type="SUPFAM" id="SSF51395">
    <property type="entry name" value="FMN-linked oxidoreductases"/>
    <property type="match status" value="1"/>
</dbReference>
<feature type="binding site" evidence="10">
    <location>
        <position position="12"/>
    </location>
    <ligand>
        <name>sn-glycerol 1-phosphate</name>
        <dbReference type="ChEBI" id="CHEBI:57685"/>
    </ligand>
</feature>
<evidence type="ECO:0000256" key="8">
    <source>
        <dbReference type="ARBA" id="ARBA00048318"/>
    </source>
</evidence>
<dbReference type="GO" id="GO:0046474">
    <property type="term" value="P:glycerophospholipid biosynthetic process"/>
    <property type="evidence" value="ECO:0007669"/>
    <property type="project" value="UniProtKB-UniRule"/>
</dbReference>
<dbReference type="EMBL" id="WNHB01000025">
    <property type="protein sequence ID" value="MTT33029.1"/>
    <property type="molecule type" value="Genomic_DNA"/>
</dbReference>
<dbReference type="GO" id="GO:0120536">
    <property type="term" value="F:heptaprenylglyceryl phosphate synthase activity"/>
    <property type="evidence" value="ECO:0007669"/>
    <property type="project" value="UniProtKB-ARBA"/>
</dbReference>
<dbReference type="Proteomes" id="UP000440978">
    <property type="component" value="Unassembled WGS sequence"/>
</dbReference>
<comment type="function">
    <text evidence="10">Prenyltransferase that catalyzes in vivo the transfer of the heptaprenyl moiety of heptaprenyl pyrophosphate (HepPP; 35 carbon atoms) to the C3 hydroxyl of sn-glycerol-1-phosphate (G1P), producing heptaprenylglyceryl phosphate (HepGP). This reaction is an ether-bond-formation step in the biosynthesis of archaea-type G1P-based membrane lipids found in Bacillales.</text>
</comment>
<dbReference type="RefSeq" id="WP_329602937.1">
    <property type="nucleotide sequence ID" value="NZ_WNHB01000025.1"/>
</dbReference>
<dbReference type="FunFam" id="3.20.20.390:FF:000001">
    <property type="entry name" value="Heptaprenylglyceryl phosphate synthase"/>
    <property type="match status" value="1"/>
</dbReference>
<evidence type="ECO:0000256" key="2">
    <source>
        <dbReference type="ARBA" id="ARBA00022679"/>
    </source>
</evidence>
<keyword evidence="1 10" id="KW-0444">Lipid biosynthesis</keyword>
<dbReference type="CDD" id="cd02812">
    <property type="entry name" value="PcrB_like"/>
    <property type="match status" value="1"/>
</dbReference>
<dbReference type="PANTHER" id="PTHR40029:SF2">
    <property type="entry name" value="HEPTAPRENYLGLYCERYL PHOSPHATE SYNTHASE"/>
    <property type="match status" value="1"/>
</dbReference>
<comment type="caution">
    <text evidence="11">The sequence shown here is derived from an EMBL/GenBank/DDBJ whole genome shotgun (WGS) entry which is preliminary data.</text>
</comment>
<dbReference type="InterPro" id="IPR038597">
    <property type="entry name" value="GGGP/HepGP_synthase_sf"/>
</dbReference>
<keyword evidence="12" id="KW-1185">Reference proteome</keyword>
<feature type="binding site" evidence="10">
    <location>
        <position position="14"/>
    </location>
    <ligand>
        <name>Mg(2+)</name>
        <dbReference type="ChEBI" id="CHEBI:18420"/>
    </ligand>
</feature>
<dbReference type="AlphaFoldDB" id="A0A6N8CS29"/>
<name>A0A6N8CS29_9BACI</name>
<evidence type="ECO:0000256" key="1">
    <source>
        <dbReference type="ARBA" id="ARBA00022516"/>
    </source>
</evidence>
<evidence type="ECO:0000256" key="7">
    <source>
        <dbReference type="ARBA" id="ARBA00023264"/>
    </source>
</evidence>
<dbReference type="UniPathway" id="UPA00940"/>
<evidence type="ECO:0000256" key="10">
    <source>
        <dbReference type="HAMAP-Rule" id="MF_00112"/>
    </source>
</evidence>
<dbReference type="InterPro" id="IPR008205">
    <property type="entry name" value="GGGP_HepGP_synthase"/>
</dbReference>
<comment type="pathway">
    <text evidence="10">Membrane lipid metabolism; glycerophospholipid metabolism.</text>
</comment>
<keyword evidence="7 10" id="KW-1208">Phospholipid metabolism</keyword>
<comment type="subunit">
    <text evidence="10">Homodimer.</text>
</comment>